<reference evidence="1" key="2">
    <citation type="submission" date="2020-11" db="EMBL/GenBank/DDBJ databases">
        <authorList>
            <person name="McCartney M.A."/>
            <person name="Auch B."/>
            <person name="Kono T."/>
            <person name="Mallez S."/>
            <person name="Becker A."/>
            <person name="Gohl D.M."/>
            <person name="Silverstein K.A.T."/>
            <person name="Koren S."/>
            <person name="Bechman K.B."/>
            <person name="Herman A."/>
            <person name="Abrahante J.E."/>
            <person name="Garbe J."/>
        </authorList>
    </citation>
    <scope>NUCLEOTIDE SEQUENCE</scope>
    <source>
        <strain evidence="1">Duluth1</strain>
        <tissue evidence="1">Whole animal</tissue>
    </source>
</reference>
<evidence type="ECO:0000313" key="2">
    <source>
        <dbReference type="Proteomes" id="UP000828390"/>
    </source>
</evidence>
<name>A0A9D4I3T2_DREPO</name>
<evidence type="ECO:0000313" key="1">
    <source>
        <dbReference type="EMBL" id="KAH3746483.1"/>
    </source>
</evidence>
<comment type="caution">
    <text evidence="1">The sequence shown here is derived from an EMBL/GenBank/DDBJ whole genome shotgun (WGS) entry which is preliminary data.</text>
</comment>
<sequence>MFFNKYEQFSNSIELSLKQIIIHKFHADWAINVKSRVLTRFYLSHIGKLTHPVAAMLFNRPEQFLNSTVNGTLTKFHEYWTTIFKVLTMFYYSHNIKKTAPPYGGHVLNNTHTIFICSPDIIRTNVLTKFDEDLTKNAIFRVLNKTTAPPHGLHFHEDQVINVTSELKTARPIGGHVFNRLETFSNTAKNTTEDWTKNVTSRALTRKSAKQLCSHVFDEM</sequence>
<protein>
    <submittedName>
        <fullName evidence="1">Uncharacterized protein</fullName>
    </submittedName>
</protein>
<accession>A0A9D4I3T2</accession>
<dbReference type="EMBL" id="JAIWYP010000010">
    <property type="protein sequence ID" value="KAH3746483.1"/>
    <property type="molecule type" value="Genomic_DNA"/>
</dbReference>
<keyword evidence="2" id="KW-1185">Reference proteome</keyword>
<proteinExistence type="predicted"/>
<organism evidence="1 2">
    <name type="scientific">Dreissena polymorpha</name>
    <name type="common">Zebra mussel</name>
    <name type="synonym">Mytilus polymorpha</name>
    <dbReference type="NCBI Taxonomy" id="45954"/>
    <lineage>
        <taxon>Eukaryota</taxon>
        <taxon>Metazoa</taxon>
        <taxon>Spiralia</taxon>
        <taxon>Lophotrochozoa</taxon>
        <taxon>Mollusca</taxon>
        <taxon>Bivalvia</taxon>
        <taxon>Autobranchia</taxon>
        <taxon>Heteroconchia</taxon>
        <taxon>Euheterodonta</taxon>
        <taxon>Imparidentia</taxon>
        <taxon>Neoheterodontei</taxon>
        <taxon>Myida</taxon>
        <taxon>Dreissenoidea</taxon>
        <taxon>Dreissenidae</taxon>
        <taxon>Dreissena</taxon>
    </lineage>
</organism>
<dbReference type="Proteomes" id="UP000828390">
    <property type="component" value="Unassembled WGS sequence"/>
</dbReference>
<reference evidence="1" key="1">
    <citation type="journal article" date="2019" name="bioRxiv">
        <title>The Genome of the Zebra Mussel, Dreissena polymorpha: A Resource for Invasive Species Research.</title>
        <authorList>
            <person name="McCartney M.A."/>
            <person name="Auch B."/>
            <person name="Kono T."/>
            <person name="Mallez S."/>
            <person name="Zhang Y."/>
            <person name="Obille A."/>
            <person name="Becker A."/>
            <person name="Abrahante J.E."/>
            <person name="Garbe J."/>
            <person name="Badalamenti J.P."/>
            <person name="Herman A."/>
            <person name="Mangelson H."/>
            <person name="Liachko I."/>
            <person name="Sullivan S."/>
            <person name="Sone E.D."/>
            <person name="Koren S."/>
            <person name="Silverstein K.A.T."/>
            <person name="Beckman K.B."/>
            <person name="Gohl D.M."/>
        </authorList>
    </citation>
    <scope>NUCLEOTIDE SEQUENCE</scope>
    <source>
        <strain evidence="1">Duluth1</strain>
        <tissue evidence="1">Whole animal</tissue>
    </source>
</reference>
<gene>
    <name evidence="1" type="ORF">DPMN_180891</name>
</gene>
<dbReference type="AlphaFoldDB" id="A0A9D4I3T2"/>